<dbReference type="KEGG" id="cyu:UCYN_05240"/>
<dbReference type="InterPro" id="IPR015890">
    <property type="entry name" value="Chorismate_C"/>
</dbReference>
<evidence type="ECO:0000256" key="4">
    <source>
        <dbReference type="ARBA" id="ARBA00023235"/>
    </source>
</evidence>
<keyword evidence="4" id="KW-0413">Isomerase</keyword>
<accession>D3EP53</accession>
<dbReference type="PATRIC" id="fig|713887.8.peg.485"/>
<feature type="domain" description="Chorismate-utilising enzyme C-terminal" evidence="6">
    <location>
        <begin position="221"/>
        <end position="474"/>
    </location>
</feature>
<evidence type="ECO:0000256" key="3">
    <source>
        <dbReference type="ARBA" id="ARBA00012824"/>
    </source>
</evidence>
<dbReference type="STRING" id="1453429.UCYN_05240"/>
<dbReference type="NCBIfam" id="TIGR00543">
    <property type="entry name" value="isochor_syn"/>
    <property type="match status" value="1"/>
</dbReference>
<dbReference type="PANTHER" id="PTHR42839:SF2">
    <property type="entry name" value="ISOCHORISMATE SYNTHASE ENTC"/>
    <property type="match status" value="1"/>
</dbReference>
<evidence type="ECO:0000256" key="1">
    <source>
        <dbReference type="ARBA" id="ARBA00000799"/>
    </source>
</evidence>
<dbReference type="GO" id="GO:0008909">
    <property type="term" value="F:isochorismate synthase activity"/>
    <property type="evidence" value="ECO:0007669"/>
    <property type="project" value="UniProtKB-EC"/>
</dbReference>
<dbReference type="Gene3D" id="3.60.120.10">
    <property type="entry name" value="Anthranilate synthase"/>
    <property type="match status" value="1"/>
</dbReference>
<dbReference type="EMBL" id="CP001842">
    <property type="protein sequence ID" value="ADB95253.1"/>
    <property type="molecule type" value="Genomic_DNA"/>
</dbReference>
<dbReference type="RefSeq" id="WP_012953918.1">
    <property type="nucleotide sequence ID" value="NC_013771.1"/>
</dbReference>
<dbReference type="Pfam" id="PF00425">
    <property type="entry name" value="Chorismate_bind"/>
    <property type="match status" value="1"/>
</dbReference>
<dbReference type="PANTHER" id="PTHR42839">
    <property type="entry name" value="ISOCHORISMATE SYNTHASE ENTC"/>
    <property type="match status" value="1"/>
</dbReference>
<evidence type="ECO:0000313" key="7">
    <source>
        <dbReference type="EMBL" id="ADB95253.1"/>
    </source>
</evidence>
<reference evidence="7 8" key="1">
    <citation type="journal article" date="2010" name="Nature">
        <title>Metabolic streamlining in an open-ocean nitrogen-fixing cyanobacterium.</title>
        <authorList>
            <person name="Tripp H.J."/>
            <person name="Bench S.R."/>
            <person name="Turk K.A."/>
            <person name="Foster R.A."/>
            <person name="Desany B.A."/>
            <person name="Niazi F."/>
            <person name="Affourtit J.P."/>
            <person name="Zehr J.P."/>
        </authorList>
    </citation>
    <scope>NUCLEOTIDE SEQUENCE [LARGE SCALE GENOMIC DNA]</scope>
    <source>
        <strain evidence="8">ALOHA</strain>
    </source>
</reference>
<dbReference type="AlphaFoldDB" id="D3EP53"/>
<dbReference type="EC" id="5.4.4.2" evidence="3"/>
<comment type="similarity">
    <text evidence="2">Belongs to the isochorismate synthase family.</text>
</comment>
<comment type="catalytic activity">
    <reaction evidence="1">
        <text>chorismate = isochorismate</text>
        <dbReference type="Rhea" id="RHEA:18985"/>
        <dbReference type="ChEBI" id="CHEBI:29748"/>
        <dbReference type="ChEBI" id="CHEBI:29780"/>
        <dbReference type="EC" id="5.4.4.2"/>
    </reaction>
</comment>
<evidence type="ECO:0000313" key="8">
    <source>
        <dbReference type="Proteomes" id="UP000001405"/>
    </source>
</evidence>
<proteinExistence type="inferred from homology"/>
<name>D3EP53_ATETH</name>
<protein>
    <recommendedName>
        <fullName evidence="3">isochorismate synthase</fullName>
        <ecNumber evidence="3">5.4.4.2</ecNumber>
    </recommendedName>
    <alternativeName>
        <fullName evidence="5">Isochorismate mutase</fullName>
    </alternativeName>
</protein>
<dbReference type="InterPro" id="IPR005801">
    <property type="entry name" value="ADC_synthase"/>
</dbReference>
<evidence type="ECO:0000256" key="5">
    <source>
        <dbReference type="ARBA" id="ARBA00041564"/>
    </source>
</evidence>
<gene>
    <name evidence="7" type="ordered locus">UCYN_05240</name>
</gene>
<dbReference type="InterPro" id="IPR004561">
    <property type="entry name" value="IsoChor_synthase"/>
</dbReference>
<evidence type="ECO:0000256" key="2">
    <source>
        <dbReference type="ARBA" id="ARBA00005297"/>
    </source>
</evidence>
<keyword evidence="8" id="KW-1185">Reference proteome</keyword>
<dbReference type="SUPFAM" id="SSF56322">
    <property type="entry name" value="ADC synthase"/>
    <property type="match status" value="1"/>
</dbReference>
<dbReference type="HOGENOM" id="CLU_006493_8_4_3"/>
<dbReference type="Proteomes" id="UP000001405">
    <property type="component" value="Chromosome"/>
</dbReference>
<sequence length="483" mass="54986">MSITSIFIPNSTSFINNPYYLENLLTTYQTKFKSYDQSVIISLSYVINTVDTLSVLNFLINKKNTSSLLDTIYFYWENKVNNEEVLGYGATQYFDIDSSNRFSISKKFTKDCLAKIIKIKEKKEIKASPRIFSGFTFFDKTDYLYCSFPPAFAFLPYVQLIKTKNSSTLTFNILIKKKTDIKQIILKILTIKKLILSLTTYQSNKKEFKKVVSCNISSIRKEKFKKSVNSILKSIRSNKFKKLVLADFLDLKNSANFSIINCLNNLRSYYPDCYVFAINNGKNQCFIGASPERLLSIKSKKLITDALAGSSSRGSNKYEDFYLAQKLLKSPKERYEHQIVIKYIVESLLNIGLNPKVFPLKLLKLSNIQHLWTSIYSNLKPNIHPIDIVATLHPTPAVSGFPKAITCTRIKCYEQFTRGLYAAPLGWIDSNEDSEFIVGIRSALISDNNARLYAGAGIVKGSQPEKELAEIQLKLEGLLKTLT</sequence>
<evidence type="ECO:0000259" key="6">
    <source>
        <dbReference type="Pfam" id="PF00425"/>
    </source>
</evidence>
<organism evidence="8">
    <name type="scientific">Atelocyanobacterium thalassa (isolate ALOHA)</name>
    <dbReference type="NCBI Taxonomy" id="1453429"/>
    <lineage>
        <taxon>Bacteria</taxon>
        <taxon>Bacillati</taxon>
        <taxon>Cyanobacteriota</taxon>
        <taxon>Cyanophyceae</taxon>
        <taxon>Oscillatoriophycideae</taxon>
        <taxon>Chroococcales</taxon>
        <taxon>Aphanothecaceae</taxon>
        <taxon>Candidatus Atelocyanobacterium</taxon>
        <taxon>Candidatus Atelocyanobacterium thalassae</taxon>
    </lineage>
</organism>
<dbReference type="OrthoDB" id="9803598at2"/>